<proteinExistence type="predicted"/>
<dbReference type="InterPro" id="IPR006311">
    <property type="entry name" value="TAT_signal"/>
</dbReference>
<protein>
    <submittedName>
        <fullName evidence="1">Raffinose/stachyose/melibiose transport system substrate-binding protein</fullName>
    </submittedName>
</protein>
<reference evidence="2" key="1">
    <citation type="submission" date="2016-10" db="EMBL/GenBank/DDBJ databases">
        <authorList>
            <person name="Varghese N."/>
            <person name="Submissions S."/>
        </authorList>
    </citation>
    <scope>NUCLEOTIDE SEQUENCE [LARGE SCALE GENOMIC DNA]</scope>
    <source>
        <strain evidence="2">DSM 45245</strain>
    </source>
</reference>
<dbReference type="PANTHER" id="PTHR43649">
    <property type="entry name" value="ARABINOSE-BINDING PROTEIN-RELATED"/>
    <property type="match status" value="1"/>
</dbReference>
<sequence>MFRDHRSRRAGTPTAAFELGKGQLMTTPISRRSLLGLAGATAGAALLGACGDDKGTDSGGNATIEWWHISNTDPMLGIWQQAANDFMAKNPGVTIKITPLANEAFKSKLTTVTQSGNAPSLFSSWGGGVLAQQVDAGLLKDISADISSWVGNLAPVSLKYYQVDGKYYGLPFDSGMVGFWYNKDLFAKANITNPPATWTEFLDAVRNLKAAGVTPIALGGKDKWPTHFYWSYLALRIGGAESLEAAMRDKNFETPDLLTATQKLKELFDLQPFQKGFLAATYDKPDGQAALVGNGKAAMELMGQFAPSNQAAFSQSKSGLGDKLGFFPFPSVEGGKGKVSDIFGGGNGFAVGKDAPPKTVEFLKYLLDVEVQRKGAASGAILPVTKGAEDAIKDPNQQVVAKTVNESTAFQLYLDQAWEPKVGQQVNDSVTELLAGKATPDRVLKSINNAAKR</sequence>
<dbReference type="Pfam" id="PF01547">
    <property type="entry name" value="SBP_bac_1"/>
    <property type="match status" value="1"/>
</dbReference>
<accession>A0A1H3JEN5</accession>
<evidence type="ECO:0000313" key="1">
    <source>
        <dbReference type="EMBL" id="SDY38372.1"/>
    </source>
</evidence>
<dbReference type="AlphaFoldDB" id="A0A1H3JEN5"/>
<dbReference type="EMBL" id="FNPH01000002">
    <property type="protein sequence ID" value="SDY38372.1"/>
    <property type="molecule type" value="Genomic_DNA"/>
</dbReference>
<organism evidence="1 2">
    <name type="scientific">Micromonospora pattaloongensis</name>
    <dbReference type="NCBI Taxonomy" id="405436"/>
    <lineage>
        <taxon>Bacteria</taxon>
        <taxon>Bacillati</taxon>
        <taxon>Actinomycetota</taxon>
        <taxon>Actinomycetes</taxon>
        <taxon>Micromonosporales</taxon>
        <taxon>Micromonosporaceae</taxon>
        <taxon>Micromonospora</taxon>
    </lineage>
</organism>
<dbReference type="InterPro" id="IPR050490">
    <property type="entry name" value="Bact_solute-bd_prot1"/>
</dbReference>
<dbReference type="PROSITE" id="PS51318">
    <property type="entry name" value="TAT"/>
    <property type="match status" value="1"/>
</dbReference>
<dbReference type="PANTHER" id="PTHR43649:SF14">
    <property type="entry name" value="BLR3389 PROTEIN"/>
    <property type="match status" value="1"/>
</dbReference>
<keyword evidence="2" id="KW-1185">Reference proteome</keyword>
<dbReference type="Proteomes" id="UP000242415">
    <property type="component" value="Unassembled WGS sequence"/>
</dbReference>
<gene>
    <name evidence="1" type="ORF">SAMN05444365_10282</name>
</gene>
<evidence type="ECO:0000313" key="2">
    <source>
        <dbReference type="Proteomes" id="UP000242415"/>
    </source>
</evidence>
<name>A0A1H3JEN5_9ACTN</name>
<dbReference type="STRING" id="405436.SAMN05444365_10282"/>
<dbReference type="InterPro" id="IPR006059">
    <property type="entry name" value="SBP"/>
</dbReference>
<dbReference type="SUPFAM" id="SSF53850">
    <property type="entry name" value="Periplasmic binding protein-like II"/>
    <property type="match status" value="1"/>
</dbReference>
<dbReference type="Gene3D" id="3.40.190.10">
    <property type="entry name" value="Periplasmic binding protein-like II"/>
    <property type="match status" value="2"/>
</dbReference>